<dbReference type="Proteomes" id="UP000717515">
    <property type="component" value="Unassembled WGS sequence"/>
</dbReference>
<dbReference type="AlphaFoldDB" id="A0A9P8D1R6"/>
<sequence>MHRALFHGEHSRSNSDGSAATGHPHHRHAQSLVSPGRNPVRCAFQAVVAIQNFLMGAAWADRLLDRSWNTALVNDPELIDDLQTEFHCRGFDSRSAGSPEAYPGSEDLPTCGEILKVNFGSRLEKLSSMLLVIRLLQLSGVLLLSILFKYLALIDQEESDKEDNNTLVTTAEKLGFDLTEKQLEDKHACVPLLLADDIEEPSPPPYFCESVSVNIRSDLLEPDREARCR</sequence>
<protein>
    <submittedName>
        <fullName evidence="2">Uncharacterized protein</fullName>
    </submittedName>
</protein>
<feature type="compositionally biased region" description="Basic and acidic residues" evidence="1">
    <location>
        <begin position="1"/>
        <end position="13"/>
    </location>
</feature>
<name>A0A9P8D1R6_MORAP</name>
<evidence type="ECO:0000313" key="3">
    <source>
        <dbReference type="Proteomes" id="UP000717515"/>
    </source>
</evidence>
<feature type="region of interest" description="Disordered" evidence="1">
    <location>
        <begin position="1"/>
        <end position="34"/>
    </location>
</feature>
<organism evidence="2 3">
    <name type="scientific">Mortierella alpina</name>
    <name type="common">Oleaginous fungus</name>
    <name type="synonym">Mortierella renispora</name>
    <dbReference type="NCBI Taxonomy" id="64518"/>
    <lineage>
        <taxon>Eukaryota</taxon>
        <taxon>Fungi</taxon>
        <taxon>Fungi incertae sedis</taxon>
        <taxon>Mucoromycota</taxon>
        <taxon>Mortierellomycotina</taxon>
        <taxon>Mortierellomycetes</taxon>
        <taxon>Mortierellales</taxon>
        <taxon>Mortierellaceae</taxon>
        <taxon>Mortierella</taxon>
    </lineage>
</organism>
<comment type="caution">
    <text evidence="2">The sequence shown here is derived from an EMBL/GenBank/DDBJ whole genome shotgun (WGS) entry which is preliminary data.</text>
</comment>
<gene>
    <name evidence="2" type="ORF">KVV02_008532</name>
</gene>
<proteinExistence type="predicted"/>
<accession>A0A9P8D1R6</accession>
<reference evidence="2" key="1">
    <citation type="submission" date="2021-07" db="EMBL/GenBank/DDBJ databases">
        <title>Draft genome of Mortierella alpina, strain LL118, isolated from an aspen leaf litter sample.</title>
        <authorList>
            <person name="Yang S."/>
            <person name="Vinatzer B.A."/>
        </authorList>
    </citation>
    <scope>NUCLEOTIDE SEQUENCE</scope>
    <source>
        <strain evidence="2">LL118</strain>
    </source>
</reference>
<dbReference type="EMBL" id="JAIFTL010000049">
    <property type="protein sequence ID" value="KAG9325060.1"/>
    <property type="molecule type" value="Genomic_DNA"/>
</dbReference>
<evidence type="ECO:0000256" key="1">
    <source>
        <dbReference type="SAM" id="MobiDB-lite"/>
    </source>
</evidence>
<evidence type="ECO:0000313" key="2">
    <source>
        <dbReference type="EMBL" id="KAG9325060.1"/>
    </source>
</evidence>